<reference evidence="6 7" key="1">
    <citation type="submission" date="2016-07" db="EMBL/GenBank/DDBJ databases">
        <title>Pervasive Adenine N6-methylation of Active Genes in Fungi.</title>
        <authorList>
            <consortium name="DOE Joint Genome Institute"/>
            <person name="Mondo S.J."/>
            <person name="Dannebaum R.O."/>
            <person name="Kuo R.C."/>
            <person name="Labutti K."/>
            <person name="Haridas S."/>
            <person name="Kuo A."/>
            <person name="Salamov A."/>
            <person name="Ahrendt S.R."/>
            <person name="Lipzen A."/>
            <person name="Sullivan W."/>
            <person name="Andreopoulos W.B."/>
            <person name="Clum A."/>
            <person name="Lindquist E."/>
            <person name="Daum C."/>
            <person name="Ramamoorthy G.K."/>
            <person name="Gryganskyi A."/>
            <person name="Culley D."/>
            <person name="Magnuson J.K."/>
            <person name="James T.Y."/>
            <person name="O'Malley M.A."/>
            <person name="Stajich J.E."/>
            <person name="Spatafora J.W."/>
            <person name="Visel A."/>
            <person name="Grigoriev I.V."/>
        </authorList>
    </citation>
    <scope>NUCLEOTIDE SEQUENCE [LARGE SCALE GENOMIC DNA]</scope>
    <source>
        <strain evidence="6 7">ATCC 12442</strain>
    </source>
</reference>
<dbReference type="PANTHER" id="PTHR13501:SF8">
    <property type="entry name" value="LARGE RIBOSOMAL SUBUNIT PROTEIN UL22M"/>
    <property type="match status" value="1"/>
</dbReference>
<evidence type="ECO:0000256" key="4">
    <source>
        <dbReference type="RuleBase" id="RU004005"/>
    </source>
</evidence>
<keyword evidence="7" id="KW-1185">Reference proteome</keyword>
<dbReference type="Pfam" id="PF00237">
    <property type="entry name" value="Ribosomal_L22"/>
    <property type="match status" value="1"/>
</dbReference>
<comment type="similarity">
    <text evidence="1 4">Belongs to the universal ribosomal protein uL22 family.</text>
</comment>
<dbReference type="InterPro" id="IPR036394">
    <property type="entry name" value="Ribosomal_uL22_sf"/>
</dbReference>
<name>A0A1Y1W8Z9_9FUNG</name>
<dbReference type="AlphaFoldDB" id="A0A1Y1W8Z9"/>
<comment type="caution">
    <text evidence="6">The sequence shown here is derived from an EMBL/GenBank/DDBJ whole genome shotgun (WGS) entry which is preliminary data.</text>
</comment>
<proteinExistence type="inferred from homology"/>
<accession>A0A1Y1W8Z9</accession>
<dbReference type="Proteomes" id="UP000193922">
    <property type="component" value="Unassembled WGS sequence"/>
</dbReference>
<keyword evidence="2 4" id="KW-0689">Ribosomal protein</keyword>
<evidence type="ECO:0000256" key="2">
    <source>
        <dbReference type="ARBA" id="ARBA00022980"/>
    </source>
</evidence>
<dbReference type="OrthoDB" id="416470at2759"/>
<evidence type="ECO:0000313" key="7">
    <source>
        <dbReference type="Proteomes" id="UP000193922"/>
    </source>
</evidence>
<dbReference type="GO" id="GO:0006412">
    <property type="term" value="P:translation"/>
    <property type="evidence" value="ECO:0007669"/>
    <property type="project" value="InterPro"/>
</dbReference>
<gene>
    <name evidence="6" type="ORF">DL89DRAFT_267108</name>
</gene>
<protein>
    <submittedName>
        <fullName evidence="6">Ribosomal protein L22</fullName>
    </submittedName>
</protein>
<dbReference type="RefSeq" id="XP_040743513.1">
    <property type="nucleotide sequence ID" value="XM_040887366.1"/>
</dbReference>
<dbReference type="InterPro" id="IPR047867">
    <property type="entry name" value="Ribosomal_uL22_bac/org-type"/>
</dbReference>
<organism evidence="6 7">
    <name type="scientific">Linderina pennispora</name>
    <dbReference type="NCBI Taxonomy" id="61395"/>
    <lineage>
        <taxon>Eukaryota</taxon>
        <taxon>Fungi</taxon>
        <taxon>Fungi incertae sedis</taxon>
        <taxon>Zoopagomycota</taxon>
        <taxon>Kickxellomycotina</taxon>
        <taxon>Kickxellomycetes</taxon>
        <taxon>Kickxellales</taxon>
        <taxon>Kickxellaceae</taxon>
        <taxon>Linderina</taxon>
    </lineage>
</organism>
<keyword evidence="3 4" id="KW-0687">Ribonucleoprotein</keyword>
<evidence type="ECO:0000256" key="3">
    <source>
        <dbReference type="ARBA" id="ARBA00023274"/>
    </source>
</evidence>
<dbReference type="STRING" id="61395.A0A1Y1W8Z9"/>
<dbReference type="GO" id="GO:0003735">
    <property type="term" value="F:structural constituent of ribosome"/>
    <property type="evidence" value="ECO:0007669"/>
    <property type="project" value="InterPro"/>
</dbReference>
<evidence type="ECO:0000256" key="5">
    <source>
        <dbReference type="SAM" id="MobiDB-lite"/>
    </source>
</evidence>
<dbReference type="PANTHER" id="PTHR13501">
    <property type="entry name" value="CHLOROPLAST 50S RIBOSOMAL PROTEIN L22-RELATED"/>
    <property type="match status" value="1"/>
</dbReference>
<dbReference type="GO" id="GO:0005762">
    <property type="term" value="C:mitochondrial large ribosomal subunit"/>
    <property type="evidence" value="ECO:0007669"/>
    <property type="project" value="TreeGrafter"/>
</dbReference>
<evidence type="ECO:0000256" key="1">
    <source>
        <dbReference type="ARBA" id="ARBA00009451"/>
    </source>
</evidence>
<dbReference type="EMBL" id="MCFD01000006">
    <property type="protein sequence ID" value="ORX69875.1"/>
    <property type="molecule type" value="Genomic_DNA"/>
</dbReference>
<feature type="region of interest" description="Disordered" evidence="5">
    <location>
        <begin position="1"/>
        <end position="25"/>
    </location>
</feature>
<evidence type="ECO:0000313" key="6">
    <source>
        <dbReference type="EMBL" id="ORX69875.1"/>
    </source>
</evidence>
<dbReference type="Gene3D" id="3.90.470.10">
    <property type="entry name" value="Ribosomal protein L22/L17"/>
    <property type="match status" value="1"/>
</dbReference>
<dbReference type="InterPro" id="IPR001063">
    <property type="entry name" value="Ribosomal_uL22"/>
</dbReference>
<dbReference type="GeneID" id="63804014"/>
<dbReference type="SUPFAM" id="SSF54843">
    <property type="entry name" value="Ribosomal protein L22"/>
    <property type="match status" value="1"/>
</dbReference>
<sequence length="223" mass="25412">MSRLHTTAQRYQQSSKPPTADQTASSAFDIAEEASGSGSATASEYRIVSAGKGQGTVKIREYEYSTANFHVSPQKLRMIGNQITGLSVTEAIRQMQFSAKKASDRIKHSLVWARKNAIFQKGMNPDNMYIKQARVGKGQFRKRLDPKARGRFGVIHIPYAHMKYVFWEKMPEAKPEPRNVMEKALLAGDLPRRKIKGFKLTKRVWTPLNETKPVYNAKQFYNW</sequence>